<dbReference type="Gene3D" id="3.40.190.290">
    <property type="match status" value="1"/>
</dbReference>
<evidence type="ECO:0000313" key="8">
    <source>
        <dbReference type="Proteomes" id="UP000583454"/>
    </source>
</evidence>
<dbReference type="Proteomes" id="UP000583454">
    <property type="component" value="Unassembled WGS sequence"/>
</dbReference>
<feature type="compositionally biased region" description="Basic and acidic residues" evidence="5">
    <location>
        <begin position="305"/>
        <end position="318"/>
    </location>
</feature>
<evidence type="ECO:0000259" key="6">
    <source>
        <dbReference type="PROSITE" id="PS50931"/>
    </source>
</evidence>
<evidence type="ECO:0000256" key="1">
    <source>
        <dbReference type="ARBA" id="ARBA00009437"/>
    </source>
</evidence>
<sequence length="318" mass="34739">MDRSFARITLEQWRAFVAAAQSGSFLQAAERLGKTQSAISHAVRKMEECLGQDLFVVEGRRTRLTHMGRMVLPRARELVGHAAQIERFCTGFDPEAEGEVAIAIDIIFPRPLLFRALSDYARIYPNLSVIVHETALSGAKAMMEDGRISIAIAGQLPTSTIVEPILPVRFLCVAAPGHPLQALPEPTHAVLKEHRQVVLSDSGPRGVDSGWLGSRRRWTVSHIATSIALVCAGEGFAWLPEHAIRDELAAGRLRPLPLAQGARRVVQLHLGYMDHDGDMRQVLDLVGVFRDAVADAEDEDVGPDGGRRPSDDDAGART</sequence>
<dbReference type="Pfam" id="PF03466">
    <property type="entry name" value="LysR_substrate"/>
    <property type="match status" value="1"/>
</dbReference>
<keyword evidence="8" id="KW-1185">Reference proteome</keyword>
<evidence type="ECO:0000313" key="7">
    <source>
        <dbReference type="EMBL" id="MBB5757332.1"/>
    </source>
</evidence>
<dbReference type="PANTHER" id="PTHR30126">
    <property type="entry name" value="HTH-TYPE TRANSCRIPTIONAL REGULATOR"/>
    <property type="match status" value="1"/>
</dbReference>
<organism evidence="7 8">
    <name type="scientific">Methylorubrum rhodinum</name>
    <dbReference type="NCBI Taxonomy" id="29428"/>
    <lineage>
        <taxon>Bacteria</taxon>
        <taxon>Pseudomonadati</taxon>
        <taxon>Pseudomonadota</taxon>
        <taxon>Alphaproteobacteria</taxon>
        <taxon>Hyphomicrobiales</taxon>
        <taxon>Methylobacteriaceae</taxon>
        <taxon>Methylorubrum</taxon>
    </lineage>
</organism>
<dbReference type="GO" id="GO:0003700">
    <property type="term" value="F:DNA-binding transcription factor activity"/>
    <property type="evidence" value="ECO:0007669"/>
    <property type="project" value="InterPro"/>
</dbReference>
<dbReference type="SUPFAM" id="SSF46785">
    <property type="entry name" value="Winged helix' DNA-binding domain"/>
    <property type="match status" value="1"/>
</dbReference>
<keyword evidence="4" id="KW-0804">Transcription</keyword>
<dbReference type="PROSITE" id="PS50931">
    <property type="entry name" value="HTH_LYSR"/>
    <property type="match status" value="1"/>
</dbReference>
<dbReference type="InterPro" id="IPR000847">
    <property type="entry name" value="LysR_HTH_N"/>
</dbReference>
<comment type="caution">
    <text evidence="7">The sequence shown here is derived from an EMBL/GenBank/DDBJ whole genome shotgun (WGS) entry which is preliminary data.</text>
</comment>
<name>A0A840ZH46_9HYPH</name>
<dbReference type="PANTHER" id="PTHR30126:SF88">
    <property type="entry name" value="TRANSCRIPTIONAL REGULATOR-RELATED"/>
    <property type="match status" value="1"/>
</dbReference>
<keyword evidence="2" id="KW-0805">Transcription regulation</keyword>
<dbReference type="Pfam" id="PF00126">
    <property type="entry name" value="HTH_1"/>
    <property type="match status" value="1"/>
</dbReference>
<evidence type="ECO:0000256" key="5">
    <source>
        <dbReference type="SAM" id="MobiDB-lite"/>
    </source>
</evidence>
<dbReference type="InterPro" id="IPR036390">
    <property type="entry name" value="WH_DNA-bd_sf"/>
</dbReference>
<gene>
    <name evidence="7" type="ORF">HNR00_002043</name>
</gene>
<proteinExistence type="inferred from homology"/>
<dbReference type="RefSeq" id="WP_183568755.1">
    <property type="nucleotide sequence ID" value="NZ_JACHOP010000006.1"/>
</dbReference>
<keyword evidence="3 7" id="KW-0238">DNA-binding</keyword>
<comment type="similarity">
    <text evidence="1">Belongs to the LysR transcriptional regulatory family.</text>
</comment>
<dbReference type="AlphaFoldDB" id="A0A840ZH46"/>
<feature type="region of interest" description="Disordered" evidence="5">
    <location>
        <begin position="296"/>
        <end position="318"/>
    </location>
</feature>
<dbReference type="EMBL" id="JACHOP010000006">
    <property type="protein sequence ID" value="MBB5757332.1"/>
    <property type="molecule type" value="Genomic_DNA"/>
</dbReference>
<accession>A0A840ZH46</accession>
<evidence type="ECO:0000256" key="3">
    <source>
        <dbReference type="ARBA" id="ARBA00023125"/>
    </source>
</evidence>
<protein>
    <submittedName>
        <fullName evidence="7">DNA-binding transcriptional LysR family regulator</fullName>
    </submittedName>
</protein>
<dbReference type="InterPro" id="IPR005119">
    <property type="entry name" value="LysR_subst-bd"/>
</dbReference>
<evidence type="ECO:0000256" key="4">
    <source>
        <dbReference type="ARBA" id="ARBA00023163"/>
    </source>
</evidence>
<dbReference type="Gene3D" id="1.10.10.10">
    <property type="entry name" value="Winged helix-like DNA-binding domain superfamily/Winged helix DNA-binding domain"/>
    <property type="match status" value="1"/>
</dbReference>
<dbReference type="SUPFAM" id="SSF53850">
    <property type="entry name" value="Periplasmic binding protein-like II"/>
    <property type="match status" value="1"/>
</dbReference>
<dbReference type="GO" id="GO:0000976">
    <property type="term" value="F:transcription cis-regulatory region binding"/>
    <property type="evidence" value="ECO:0007669"/>
    <property type="project" value="TreeGrafter"/>
</dbReference>
<evidence type="ECO:0000256" key="2">
    <source>
        <dbReference type="ARBA" id="ARBA00023015"/>
    </source>
</evidence>
<reference evidence="7 8" key="1">
    <citation type="submission" date="2020-08" db="EMBL/GenBank/DDBJ databases">
        <title>Genomic Encyclopedia of Type Strains, Phase IV (KMG-IV): sequencing the most valuable type-strain genomes for metagenomic binning, comparative biology and taxonomic classification.</title>
        <authorList>
            <person name="Goeker M."/>
        </authorList>
    </citation>
    <scope>NUCLEOTIDE SEQUENCE [LARGE SCALE GENOMIC DNA]</scope>
    <source>
        <strain evidence="7 8">DSM 2163</strain>
    </source>
</reference>
<feature type="domain" description="HTH lysR-type" evidence="6">
    <location>
        <begin position="8"/>
        <end position="65"/>
    </location>
</feature>
<dbReference type="InterPro" id="IPR036388">
    <property type="entry name" value="WH-like_DNA-bd_sf"/>
</dbReference>